<keyword evidence="2 4" id="KW-0238">DNA-binding</keyword>
<protein>
    <submittedName>
        <fullName evidence="7">TetR/AcrR family transcriptional regulator</fullName>
    </submittedName>
</protein>
<dbReference type="RefSeq" id="WP_289505437.1">
    <property type="nucleotide sequence ID" value="NZ_CP116805.1"/>
</dbReference>
<dbReference type="GO" id="GO:0003700">
    <property type="term" value="F:DNA-binding transcription factor activity"/>
    <property type="evidence" value="ECO:0007669"/>
    <property type="project" value="TreeGrafter"/>
</dbReference>
<feature type="DNA-binding region" description="H-T-H motif" evidence="4">
    <location>
        <begin position="49"/>
        <end position="68"/>
    </location>
</feature>
<dbReference type="InterPro" id="IPR036271">
    <property type="entry name" value="Tet_transcr_reg_TetR-rel_C_sf"/>
</dbReference>
<evidence type="ECO:0000256" key="4">
    <source>
        <dbReference type="PROSITE-ProRule" id="PRU00335"/>
    </source>
</evidence>
<gene>
    <name evidence="7" type="ORF">PH603_07475</name>
</gene>
<dbReference type="InterPro" id="IPR009057">
    <property type="entry name" value="Homeodomain-like_sf"/>
</dbReference>
<evidence type="ECO:0000256" key="2">
    <source>
        <dbReference type="ARBA" id="ARBA00023125"/>
    </source>
</evidence>
<dbReference type="Pfam" id="PF00440">
    <property type="entry name" value="TetR_N"/>
    <property type="match status" value="1"/>
</dbReference>
<organism evidence="7 8">
    <name type="scientific">Gimibacter soli</name>
    <dbReference type="NCBI Taxonomy" id="3024400"/>
    <lineage>
        <taxon>Bacteria</taxon>
        <taxon>Pseudomonadati</taxon>
        <taxon>Pseudomonadota</taxon>
        <taxon>Alphaproteobacteria</taxon>
        <taxon>Kordiimonadales</taxon>
        <taxon>Temperatibacteraceae</taxon>
        <taxon>Gimibacter</taxon>
    </lineage>
</organism>
<keyword evidence="8" id="KW-1185">Reference proteome</keyword>
<dbReference type="KEGG" id="gso:PH603_07475"/>
<dbReference type="Gene3D" id="1.10.357.10">
    <property type="entry name" value="Tetracycline Repressor, domain 2"/>
    <property type="match status" value="1"/>
</dbReference>
<dbReference type="InterPro" id="IPR050109">
    <property type="entry name" value="HTH-type_TetR-like_transc_reg"/>
</dbReference>
<dbReference type="SUPFAM" id="SSF48498">
    <property type="entry name" value="Tetracyclin repressor-like, C-terminal domain"/>
    <property type="match status" value="1"/>
</dbReference>
<dbReference type="GO" id="GO:0000976">
    <property type="term" value="F:transcription cis-regulatory region binding"/>
    <property type="evidence" value="ECO:0007669"/>
    <property type="project" value="TreeGrafter"/>
</dbReference>
<reference evidence="7" key="1">
    <citation type="submission" date="2023-01" db="EMBL/GenBank/DDBJ databases">
        <title>The genome sequence of Kordiimonadaceae bacterium 6D33.</title>
        <authorList>
            <person name="Liu Y."/>
        </authorList>
    </citation>
    <scope>NUCLEOTIDE SEQUENCE</scope>
    <source>
        <strain evidence="7">6D33</strain>
    </source>
</reference>
<dbReference type="SUPFAM" id="SSF46689">
    <property type="entry name" value="Homeodomain-like"/>
    <property type="match status" value="1"/>
</dbReference>
<dbReference type="PANTHER" id="PTHR30055:SF234">
    <property type="entry name" value="HTH-TYPE TRANSCRIPTIONAL REGULATOR BETI"/>
    <property type="match status" value="1"/>
</dbReference>
<dbReference type="InterPro" id="IPR025996">
    <property type="entry name" value="MT1864/Rv1816-like_C"/>
</dbReference>
<evidence type="ECO:0000256" key="5">
    <source>
        <dbReference type="SAM" id="MobiDB-lite"/>
    </source>
</evidence>
<dbReference type="InterPro" id="IPR001647">
    <property type="entry name" value="HTH_TetR"/>
</dbReference>
<feature type="region of interest" description="Disordered" evidence="5">
    <location>
        <begin position="1"/>
        <end position="21"/>
    </location>
</feature>
<accession>A0AAE9XUH5</accession>
<feature type="domain" description="HTH tetR-type" evidence="6">
    <location>
        <begin position="26"/>
        <end position="86"/>
    </location>
</feature>
<dbReference type="EMBL" id="CP116805">
    <property type="protein sequence ID" value="WCL55600.1"/>
    <property type="molecule type" value="Genomic_DNA"/>
</dbReference>
<evidence type="ECO:0000313" key="7">
    <source>
        <dbReference type="EMBL" id="WCL55600.1"/>
    </source>
</evidence>
<proteinExistence type="predicted"/>
<evidence type="ECO:0000256" key="1">
    <source>
        <dbReference type="ARBA" id="ARBA00023015"/>
    </source>
</evidence>
<dbReference type="AlphaFoldDB" id="A0AAE9XUH5"/>
<keyword evidence="3" id="KW-0804">Transcription</keyword>
<evidence type="ECO:0000259" key="6">
    <source>
        <dbReference type="PROSITE" id="PS50977"/>
    </source>
</evidence>
<dbReference type="Pfam" id="PF13305">
    <property type="entry name" value="TetR_C_33"/>
    <property type="match status" value="1"/>
</dbReference>
<dbReference type="PROSITE" id="PS50977">
    <property type="entry name" value="HTH_TETR_2"/>
    <property type="match status" value="1"/>
</dbReference>
<evidence type="ECO:0000256" key="3">
    <source>
        <dbReference type="ARBA" id="ARBA00023163"/>
    </source>
</evidence>
<dbReference type="Proteomes" id="UP001217500">
    <property type="component" value="Chromosome"/>
</dbReference>
<keyword evidence="1" id="KW-0805">Transcription regulation</keyword>
<dbReference type="PANTHER" id="PTHR30055">
    <property type="entry name" value="HTH-TYPE TRANSCRIPTIONAL REGULATOR RUTR"/>
    <property type="match status" value="1"/>
</dbReference>
<sequence>MTETAMPTKRRGRPRAHSTALAADHDKTRQLICGAAFDLYQAGGLPAVSIRDVAKRLGVSPMMPYRYFPSKDHIMQEMRVVAFRQFTASLRRARLKAKRPEDSLAYVCSAYLIFAASKPHLYRLMFDLWVFDNVSRAKQEFGEGVHWQPESWREIEASIISYLRLEHSTEETSVLTNLVWISLHGAATLHQARKLVFFQNLKKLSRPLINMLLAEVAKHRIK</sequence>
<evidence type="ECO:0000313" key="8">
    <source>
        <dbReference type="Proteomes" id="UP001217500"/>
    </source>
</evidence>
<name>A0AAE9XUH5_9PROT</name>